<keyword evidence="4 5" id="KW-0472">Membrane</keyword>
<dbReference type="GO" id="GO:0005886">
    <property type="term" value="C:plasma membrane"/>
    <property type="evidence" value="ECO:0007669"/>
    <property type="project" value="TreeGrafter"/>
</dbReference>
<feature type="transmembrane region" description="Helical" evidence="5">
    <location>
        <begin position="45"/>
        <end position="69"/>
    </location>
</feature>
<feature type="transmembrane region" description="Helical" evidence="5">
    <location>
        <begin position="299"/>
        <end position="319"/>
    </location>
</feature>
<evidence type="ECO:0000256" key="3">
    <source>
        <dbReference type="ARBA" id="ARBA00022989"/>
    </source>
</evidence>
<feature type="transmembrane region" description="Helical" evidence="5">
    <location>
        <begin position="465"/>
        <end position="488"/>
    </location>
</feature>
<dbReference type="EMBL" id="ML178818">
    <property type="protein sequence ID" value="TFL04556.1"/>
    <property type="molecule type" value="Genomic_DNA"/>
</dbReference>
<evidence type="ECO:0000256" key="1">
    <source>
        <dbReference type="ARBA" id="ARBA00004141"/>
    </source>
</evidence>
<feature type="transmembrane region" description="Helical" evidence="5">
    <location>
        <begin position="168"/>
        <end position="189"/>
    </location>
</feature>
<feature type="transmembrane region" description="Helical" evidence="5">
    <location>
        <begin position="374"/>
        <end position="393"/>
    </location>
</feature>
<protein>
    <submittedName>
        <fullName evidence="7">Major facilitator superfamily domain-containing protein</fullName>
    </submittedName>
</protein>
<proteinExistence type="predicted"/>
<keyword evidence="8" id="KW-1185">Reference proteome</keyword>
<feature type="transmembrane region" description="Helical" evidence="5">
    <location>
        <begin position="432"/>
        <end position="453"/>
    </location>
</feature>
<dbReference type="PANTHER" id="PTHR23501">
    <property type="entry name" value="MAJOR FACILITATOR SUPERFAMILY"/>
    <property type="match status" value="1"/>
</dbReference>
<evidence type="ECO:0000256" key="5">
    <source>
        <dbReference type="SAM" id="Phobius"/>
    </source>
</evidence>
<name>A0A5C3QRE9_9AGAR</name>
<gene>
    <name evidence="7" type="ORF">BDV98DRAFT_501698</name>
</gene>
<dbReference type="SUPFAM" id="SSF103473">
    <property type="entry name" value="MFS general substrate transporter"/>
    <property type="match status" value="1"/>
</dbReference>
<feature type="transmembrane region" description="Helical" evidence="5">
    <location>
        <begin position="340"/>
        <end position="362"/>
    </location>
</feature>
<feature type="transmembrane region" description="Helical" evidence="5">
    <location>
        <begin position="538"/>
        <end position="558"/>
    </location>
</feature>
<dbReference type="PROSITE" id="PS50850">
    <property type="entry name" value="MFS"/>
    <property type="match status" value="1"/>
</dbReference>
<dbReference type="Pfam" id="PF07690">
    <property type="entry name" value="MFS_1"/>
    <property type="match status" value="1"/>
</dbReference>
<dbReference type="InterPro" id="IPR020846">
    <property type="entry name" value="MFS_dom"/>
</dbReference>
<dbReference type="InterPro" id="IPR036259">
    <property type="entry name" value="MFS_trans_sf"/>
</dbReference>
<evidence type="ECO:0000256" key="2">
    <source>
        <dbReference type="ARBA" id="ARBA00022692"/>
    </source>
</evidence>
<organism evidence="7 8">
    <name type="scientific">Pterulicium gracile</name>
    <dbReference type="NCBI Taxonomy" id="1884261"/>
    <lineage>
        <taxon>Eukaryota</taxon>
        <taxon>Fungi</taxon>
        <taxon>Dikarya</taxon>
        <taxon>Basidiomycota</taxon>
        <taxon>Agaricomycotina</taxon>
        <taxon>Agaricomycetes</taxon>
        <taxon>Agaricomycetidae</taxon>
        <taxon>Agaricales</taxon>
        <taxon>Pleurotineae</taxon>
        <taxon>Pterulaceae</taxon>
        <taxon>Pterulicium</taxon>
    </lineage>
</organism>
<feature type="transmembrane region" description="Helical" evidence="5">
    <location>
        <begin position="112"/>
        <end position="129"/>
    </location>
</feature>
<dbReference type="InterPro" id="IPR011701">
    <property type="entry name" value="MFS"/>
</dbReference>
<keyword evidence="3 5" id="KW-1133">Transmembrane helix</keyword>
<sequence length="591" mass="63906">MASTATCANTEHVPQGFKPAEARTTPGVARIEALFLVYSGRRAHWVLYSCIGLFAFVFSLQTSTVPTFFVISTSSFGQHSLLGAITVANTILAAVVTPFIAKIADVTSRPRAYLLSLFFMILGYILTSASQNVETLAVGQLFSNIGVSSIGFINGIVMADISPLKWRALATAIFSAPPIVNAFIAAPIVEGVLGRGVDHWRWGYAIFLIIVPAAMAPTLIVLFWAEIKAQKLALVAFANNSPVATKASVSKARTVLAQVQSYLVFLDVTGLLLVGGAFSLLLLPMTLHNQLAGGWKDKGIIIMFVFGSVLLIVFAVWELRFSEKPLMSKQILNKTMITSIVISFFYFLASTLQILFFSSWVWVAKDYTYSEWTMMNNTLSVGIAAFCLVAGAAMRYTRRYKRLQLFGEAVLIIGFGVNLYCCRADVSTAALVLGQILISFGGAFLMLCTQTAAQASVKHENMASAIALLSLWSSLGGAIGNAVATAIWTSELPKNLAKQLPDLPAEYLAMIFGSIDLARGSEPAVRARIIDAYVDTAYLIWAPALAMSFIPFIGTLFMENYYLGETQNAVEDTLITGGPATLLAEKRCALV</sequence>
<dbReference type="AlphaFoldDB" id="A0A5C3QRE9"/>
<feature type="transmembrane region" description="Helical" evidence="5">
    <location>
        <begin position="262"/>
        <end position="287"/>
    </location>
</feature>
<dbReference type="GO" id="GO:0022857">
    <property type="term" value="F:transmembrane transporter activity"/>
    <property type="evidence" value="ECO:0007669"/>
    <property type="project" value="InterPro"/>
</dbReference>
<evidence type="ECO:0000259" key="6">
    <source>
        <dbReference type="PROSITE" id="PS50850"/>
    </source>
</evidence>
<dbReference type="Gene3D" id="1.20.1250.20">
    <property type="entry name" value="MFS general substrate transporter like domains"/>
    <property type="match status" value="2"/>
</dbReference>
<dbReference type="PANTHER" id="PTHR23501:SF58">
    <property type="entry name" value="LOW AFFINITY HEME TRANSPORTER STR3"/>
    <property type="match status" value="1"/>
</dbReference>
<comment type="subcellular location">
    <subcellularLocation>
        <location evidence="1">Membrane</location>
        <topology evidence="1">Multi-pass membrane protein</topology>
    </subcellularLocation>
</comment>
<evidence type="ECO:0000256" key="4">
    <source>
        <dbReference type="ARBA" id="ARBA00023136"/>
    </source>
</evidence>
<feature type="transmembrane region" description="Helical" evidence="5">
    <location>
        <begin position="405"/>
        <end position="426"/>
    </location>
</feature>
<keyword evidence="2 5" id="KW-0812">Transmembrane</keyword>
<feature type="transmembrane region" description="Helical" evidence="5">
    <location>
        <begin position="141"/>
        <end position="161"/>
    </location>
</feature>
<accession>A0A5C3QRE9</accession>
<feature type="transmembrane region" description="Helical" evidence="5">
    <location>
        <begin position="201"/>
        <end position="225"/>
    </location>
</feature>
<feature type="transmembrane region" description="Helical" evidence="5">
    <location>
        <begin position="81"/>
        <end position="100"/>
    </location>
</feature>
<feature type="domain" description="Major facilitator superfamily (MFS) profile" evidence="6">
    <location>
        <begin position="47"/>
        <end position="560"/>
    </location>
</feature>
<evidence type="ECO:0000313" key="8">
    <source>
        <dbReference type="Proteomes" id="UP000305067"/>
    </source>
</evidence>
<dbReference type="OrthoDB" id="2241241at2759"/>
<dbReference type="Proteomes" id="UP000305067">
    <property type="component" value="Unassembled WGS sequence"/>
</dbReference>
<dbReference type="STRING" id="1884261.A0A5C3QRE9"/>
<reference evidence="7 8" key="1">
    <citation type="journal article" date="2019" name="Nat. Ecol. Evol.">
        <title>Megaphylogeny resolves global patterns of mushroom evolution.</title>
        <authorList>
            <person name="Varga T."/>
            <person name="Krizsan K."/>
            <person name="Foldi C."/>
            <person name="Dima B."/>
            <person name="Sanchez-Garcia M."/>
            <person name="Sanchez-Ramirez S."/>
            <person name="Szollosi G.J."/>
            <person name="Szarkandi J.G."/>
            <person name="Papp V."/>
            <person name="Albert L."/>
            <person name="Andreopoulos W."/>
            <person name="Angelini C."/>
            <person name="Antonin V."/>
            <person name="Barry K.W."/>
            <person name="Bougher N.L."/>
            <person name="Buchanan P."/>
            <person name="Buyck B."/>
            <person name="Bense V."/>
            <person name="Catcheside P."/>
            <person name="Chovatia M."/>
            <person name="Cooper J."/>
            <person name="Damon W."/>
            <person name="Desjardin D."/>
            <person name="Finy P."/>
            <person name="Geml J."/>
            <person name="Haridas S."/>
            <person name="Hughes K."/>
            <person name="Justo A."/>
            <person name="Karasinski D."/>
            <person name="Kautmanova I."/>
            <person name="Kiss B."/>
            <person name="Kocsube S."/>
            <person name="Kotiranta H."/>
            <person name="LaButti K.M."/>
            <person name="Lechner B.E."/>
            <person name="Liimatainen K."/>
            <person name="Lipzen A."/>
            <person name="Lukacs Z."/>
            <person name="Mihaltcheva S."/>
            <person name="Morgado L.N."/>
            <person name="Niskanen T."/>
            <person name="Noordeloos M.E."/>
            <person name="Ohm R.A."/>
            <person name="Ortiz-Santana B."/>
            <person name="Ovrebo C."/>
            <person name="Racz N."/>
            <person name="Riley R."/>
            <person name="Savchenko A."/>
            <person name="Shiryaev A."/>
            <person name="Soop K."/>
            <person name="Spirin V."/>
            <person name="Szebenyi C."/>
            <person name="Tomsovsky M."/>
            <person name="Tulloss R.E."/>
            <person name="Uehling J."/>
            <person name="Grigoriev I.V."/>
            <person name="Vagvolgyi C."/>
            <person name="Papp T."/>
            <person name="Martin F.M."/>
            <person name="Miettinen O."/>
            <person name="Hibbett D.S."/>
            <person name="Nagy L.G."/>
        </authorList>
    </citation>
    <scope>NUCLEOTIDE SEQUENCE [LARGE SCALE GENOMIC DNA]</scope>
    <source>
        <strain evidence="7 8">CBS 309.79</strain>
    </source>
</reference>
<evidence type="ECO:0000313" key="7">
    <source>
        <dbReference type="EMBL" id="TFL04556.1"/>
    </source>
</evidence>